<dbReference type="InterPro" id="IPR029024">
    <property type="entry name" value="TerB-like"/>
</dbReference>
<dbReference type="Gene3D" id="1.10.3680.10">
    <property type="entry name" value="TerB-like"/>
    <property type="match status" value="1"/>
</dbReference>
<evidence type="ECO:0000313" key="4">
    <source>
        <dbReference type="Proteomes" id="UP000000683"/>
    </source>
</evidence>
<dbReference type="CDD" id="cd06257">
    <property type="entry name" value="DnaJ"/>
    <property type="match status" value="1"/>
</dbReference>
<dbReference type="EMBL" id="CP002339">
    <property type="protein sequence ID" value="AEF04416.1"/>
    <property type="molecule type" value="Genomic_DNA"/>
</dbReference>
<keyword evidence="4" id="KW-1185">Reference proteome</keyword>
<dbReference type="PANTHER" id="PTHR43948">
    <property type="entry name" value="DNAJ HOMOLOG SUBFAMILY B"/>
    <property type="match status" value="1"/>
</dbReference>
<dbReference type="HOGENOM" id="CLU_1187944_0_0_6"/>
<dbReference type="OrthoDB" id="9779889at2"/>
<dbReference type="Pfam" id="PF00226">
    <property type="entry name" value="DnaJ"/>
    <property type="match status" value="1"/>
</dbReference>
<dbReference type="SUPFAM" id="SSF46565">
    <property type="entry name" value="Chaperone J-domain"/>
    <property type="match status" value="1"/>
</dbReference>
<keyword evidence="1" id="KW-0143">Chaperone</keyword>
<dbReference type="GO" id="GO:0051087">
    <property type="term" value="F:protein-folding chaperone binding"/>
    <property type="evidence" value="ECO:0007669"/>
    <property type="project" value="TreeGrafter"/>
</dbReference>
<organism evidence="3 4">
    <name type="scientific">Alteromonas naphthalenivorans</name>
    <dbReference type="NCBI Taxonomy" id="715451"/>
    <lineage>
        <taxon>Bacteria</taxon>
        <taxon>Pseudomonadati</taxon>
        <taxon>Pseudomonadota</taxon>
        <taxon>Gammaproteobacteria</taxon>
        <taxon>Alteromonadales</taxon>
        <taxon>Alteromonadaceae</taxon>
        <taxon>Alteromonas/Salinimonas group</taxon>
        <taxon>Alteromonas</taxon>
    </lineage>
</organism>
<feature type="domain" description="J" evidence="2">
    <location>
        <begin position="172"/>
        <end position="233"/>
    </location>
</feature>
<dbReference type="eggNOG" id="COG4103">
    <property type="taxonomic scope" value="Bacteria"/>
</dbReference>
<evidence type="ECO:0000256" key="1">
    <source>
        <dbReference type="ARBA" id="ARBA00023186"/>
    </source>
</evidence>
<dbReference type="InterPro" id="IPR001623">
    <property type="entry name" value="DnaJ_domain"/>
</dbReference>
<evidence type="ECO:0000259" key="2">
    <source>
        <dbReference type="PROSITE" id="PS50076"/>
    </source>
</evidence>
<dbReference type="AlphaFoldDB" id="F5Z4S9"/>
<dbReference type="GO" id="GO:0051082">
    <property type="term" value="F:unfolded protein binding"/>
    <property type="evidence" value="ECO:0007669"/>
    <property type="project" value="TreeGrafter"/>
</dbReference>
<dbReference type="SMART" id="SM00271">
    <property type="entry name" value="DnaJ"/>
    <property type="match status" value="1"/>
</dbReference>
<dbReference type="InterPro" id="IPR036869">
    <property type="entry name" value="J_dom_sf"/>
</dbReference>
<dbReference type="Gene3D" id="1.10.287.110">
    <property type="entry name" value="DnaJ domain"/>
    <property type="match status" value="1"/>
</dbReference>
<dbReference type="PROSITE" id="PS50076">
    <property type="entry name" value="DNAJ_2"/>
    <property type="match status" value="1"/>
</dbReference>
<dbReference type="KEGG" id="alt:ambt_14510"/>
<accession>F5Z4S9</accession>
<dbReference type="GO" id="GO:0044183">
    <property type="term" value="F:protein folding chaperone"/>
    <property type="evidence" value="ECO:0007669"/>
    <property type="project" value="TreeGrafter"/>
</dbReference>
<reference evidence="3 4" key="1">
    <citation type="journal article" date="2011" name="J. Bacteriol.">
        <title>Complete genome sequence of the polycyclic aromatic hydrocarbon-degrading bacterium Alteromonas sp. strain SN2.</title>
        <authorList>
            <person name="Jin H.M."/>
            <person name="Jeong H."/>
            <person name="Moon E.J."/>
            <person name="Math R.K."/>
            <person name="Lee K."/>
            <person name="Kim H.J."/>
            <person name="Jeon C.O."/>
            <person name="Oh T.K."/>
            <person name="Kim J.F."/>
        </authorList>
    </citation>
    <scope>NUCLEOTIDE SEQUENCE [LARGE SCALE GENOMIC DNA]</scope>
    <source>
        <strain evidence="4">JCM 17741 / KACC 18427 / KCTC 11700BP / SN2</strain>
    </source>
</reference>
<name>F5Z4S9_ALTNA</name>
<dbReference type="GO" id="GO:0005737">
    <property type="term" value="C:cytoplasm"/>
    <property type="evidence" value="ECO:0007669"/>
    <property type="project" value="TreeGrafter"/>
</dbReference>
<dbReference type="PRINTS" id="PR00625">
    <property type="entry name" value="JDOMAIN"/>
</dbReference>
<proteinExistence type="predicted"/>
<sequence>MPQSADFQKILRESKNPLGTSVLLILSWIALSDENLDKSELEQLNQIAAASKSGSSLEPLLDLIKSRNTYAIRLASQVIKQHFTGEKGKLFLEMAIQMSIADGYLLPSENHILRFLADLLQISKLSLSEVFTEYTGRPLPDYSDPSYATYWTSRSSESKNQSKSHNLSKEDEAMSILGVRKGASMYEIKKAYRRLAQIHHPDKFSTLGDEAKEAAKINFQRIKDAYDYLVAYA</sequence>
<keyword evidence="3" id="KW-0346">Stress response</keyword>
<dbReference type="SUPFAM" id="SSF158682">
    <property type="entry name" value="TerB-like"/>
    <property type="match status" value="1"/>
</dbReference>
<dbReference type="CDD" id="cd07177">
    <property type="entry name" value="terB_like"/>
    <property type="match status" value="1"/>
</dbReference>
<dbReference type="eggNOG" id="COG0484">
    <property type="taxonomic scope" value="Bacteria"/>
</dbReference>
<evidence type="ECO:0000313" key="3">
    <source>
        <dbReference type="EMBL" id="AEF04416.1"/>
    </source>
</evidence>
<dbReference type="Proteomes" id="UP000000683">
    <property type="component" value="Chromosome"/>
</dbReference>
<dbReference type="InterPro" id="IPR007791">
    <property type="entry name" value="DjlA_N"/>
</dbReference>
<dbReference type="RefSeq" id="WP_013785341.1">
    <property type="nucleotide sequence ID" value="NC_015554.1"/>
</dbReference>
<dbReference type="Pfam" id="PF05099">
    <property type="entry name" value="TerB"/>
    <property type="match status" value="1"/>
</dbReference>
<protein>
    <submittedName>
        <fullName evidence="3">Heat shock protein DnaJ domain-containing protein</fullName>
    </submittedName>
</protein>
<dbReference type="PANTHER" id="PTHR43948:SF10">
    <property type="entry name" value="MRJ, ISOFORM E"/>
    <property type="match status" value="1"/>
</dbReference>
<gene>
    <name evidence="3" type="ordered locus">ambt_14510</name>
</gene>